<dbReference type="GO" id="GO:0003723">
    <property type="term" value="F:RNA binding"/>
    <property type="evidence" value="ECO:0007669"/>
    <property type="project" value="UniProtKB-KW"/>
</dbReference>
<dbReference type="NCBIfam" id="TIGR01870">
    <property type="entry name" value="cas_TM1810_Csm2"/>
    <property type="match status" value="1"/>
</dbReference>
<gene>
    <name evidence="8" type="primary">csm2</name>
    <name evidence="8" type="ORF">IAC96_02115</name>
</gene>
<comment type="function">
    <text evidence="1">This subunit may be involved in monitoring complementarity of crRNA and target RNA.</text>
</comment>
<reference evidence="8" key="1">
    <citation type="submission" date="2020-10" db="EMBL/GenBank/DDBJ databases">
        <authorList>
            <person name="Gilroy R."/>
        </authorList>
    </citation>
    <scope>NUCLEOTIDE SEQUENCE</scope>
    <source>
        <strain evidence="8">ChiW13-3771</strain>
    </source>
</reference>
<keyword evidence="4" id="KW-0694">RNA-binding</keyword>
<keyword evidence="5" id="KW-0051">Antiviral defense</keyword>
<dbReference type="EMBL" id="DVHN01000022">
    <property type="protein sequence ID" value="HIR87724.1"/>
    <property type="molecule type" value="Genomic_DNA"/>
</dbReference>
<dbReference type="GO" id="GO:0051607">
    <property type="term" value="P:defense response to virus"/>
    <property type="evidence" value="ECO:0007669"/>
    <property type="project" value="UniProtKB-KW"/>
</dbReference>
<evidence type="ECO:0000256" key="6">
    <source>
        <dbReference type="ARBA" id="ARBA00031723"/>
    </source>
</evidence>
<evidence type="ECO:0000256" key="1">
    <source>
        <dbReference type="ARBA" id="ARBA00003640"/>
    </source>
</evidence>
<evidence type="ECO:0000313" key="8">
    <source>
        <dbReference type="EMBL" id="HIR87724.1"/>
    </source>
</evidence>
<evidence type="ECO:0000313" key="9">
    <source>
        <dbReference type="Proteomes" id="UP000824201"/>
    </source>
</evidence>
<evidence type="ECO:0000256" key="5">
    <source>
        <dbReference type="ARBA" id="ARBA00023118"/>
    </source>
</evidence>
<evidence type="ECO:0000256" key="7">
    <source>
        <dbReference type="SAM" id="MobiDB-lite"/>
    </source>
</evidence>
<sequence length="161" mass="19056">MNNWENNRNRNSYRNKNTLNDQAKSDKAVLEKKDSDNVLILDKIGYVTQAEKVIQEMNKNKNKITTTKIRSILRMLNQLQREAVQRQTEELDEEFQSSLQYYKMRCVYEAGREPTVKTFMEKSQLIALVDWIGSSKNNFLLYCHYVEALVAFHRYYGGKDK</sequence>
<dbReference type="InterPro" id="IPR010149">
    <property type="entry name" value="CRISPR-assoc_prot_Csm2_III-A"/>
</dbReference>
<organism evidence="8 9">
    <name type="scientific">Candidatus Fimimorpha faecalis</name>
    <dbReference type="NCBI Taxonomy" id="2840824"/>
    <lineage>
        <taxon>Bacteria</taxon>
        <taxon>Bacillati</taxon>
        <taxon>Bacillota</taxon>
        <taxon>Clostridia</taxon>
        <taxon>Eubacteriales</taxon>
        <taxon>Candidatus Fimimorpha</taxon>
    </lineage>
</organism>
<evidence type="ECO:0000256" key="3">
    <source>
        <dbReference type="ARBA" id="ARBA00016118"/>
    </source>
</evidence>
<comment type="similarity">
    <text evidence="2">Belongs to the CRISPR-associated Csm2 family.</text>
</comment>
<dbReference type="Proteomes" id="UP000824201">
    <property type="component" value="Unassembled WGS sequence"/>
</dbReference>
<evidence type="ECO:0000256" key="4">
    <source>
        <dbReference type="ARBA" id="ARBA00022884"/>
    </source>
</evidence>
<dbReference type="AlphaFoldDB" id="A0A9D1ECB4"/>
<evidence type="ECO:0000256" key="2">
    <source>
        <dbReference type="ARBA" id="ARBA00006896"/>
    </source>
</evidence>
<comment type="caution">
    <text evidence="8">The sequence shown here is derived from an EMBL/GenBank/DDBJ whole genome shotgun (WGS) entry which is preliminary data.</text>
</comment>
<protein>
    <recommendedName>
        <fullName evidence="3">CRISPR system Cms protein Csm2</fullName>
    </recommendedName>
    <alternativeName>
        <fullName evidence="6">CRISPR type III A-associated protein Csm2</fullName>
    </alternativeName>
</protein>
<dbReference type="Pfam" id="PF03750">
    <property type="entry name" value="Csm2_III-A"/>
    <property type="match status" value="1"/>
</dbReference>
<reference evidence="8" key="2">
    <citation type="journal article" date="2021" name="PeerJ">
        <title>Extensive microbial diversity within the chicken gut microbiome revealed by metagenomics and culture.</title>
        <authorList>
            <person name="Gilroy R."/>
            <person name="Ravi A."/>
            <person name="Getino M."/>
            <person name="Pursley I."/>
            <person name="Horton D.L."/>
            <person name="Alikhan N.F."/>
            <person name="Baker D."/>
            <person name="Gharbi K."/>
            <person name="Hall N."/>
            <person name="Watson M."/>
            <person name="Adriaenssens E.M."/>
            <person name="Foster-Nyarko E."/>
            <person name="Jarju S."/>
            <person name="Secka A."/>
            <person name="Antonio M."/>
            <person name="Oren A."/>
            <person name="Chaudhuri R.R."/>
            <person name="La Ragione R."/>
            <person name="Hildebrand F."/>
            <person name="Pallen M.J."/>
        </authorList>
    </citation>
    <scope>NUCLEOTIDE SEQUENCE</scope>
    <source>
        <strain evidence="8">ChiW13-3771</strain>
    </source>
</reference>
<feature type="compositionally biased region" description="Low complexity" evidence="7">
    <location>
        <begin position="1"/>
        <end position="17"/>
    </location>
</feature>
<feature type="region of interest" description="Disordered" evidence="7">
    <location>
        <begin position="1"/>
        <end position="26"/>
    </location>
</feature>
<name>A0A9D1ECB4_9FIRM</name>
<proteinExistence type="inferred from homology"/>
<accession>A0A9D1ECB4</accession>